<gene>
    <name evidence="1" type="ORF">MLD38_035443</name>
</gene>
<dbReference type="Proteomes" id="UP001057402">
    <property type="component" value="Chromosome 11"/>
</dbReference>
<evidence type="ECO:0000313" key="2">
    <source>
        <dbReference type="Proteomes" id="UP001057402"/>
    </source>
</evidence>
<accession>A0ACB9LGP7</accession>
<protein>
    <submittedName>
        <fullName evidence="1">Uncharacterized protein</fullName>
    </submittedName>
</protein>
<sequence length="167" mass="19092">MNESLPYQMVCKFQGVSIVILPADEIPSWMNFQTTDCRSEFQIALPEGMVEDDILGLALSITFEVEPWAMSDPFKFVDCVLCYKTIGGIYMNKWKSAHTWFTYRPRQPHADADEEDFAGGTDWSNITFRFLGTGVTLKKCGAHVVCKKEQDDLKFVVHAKRRKSGFF</sequence>
<name>A0ACB9LGP7_9MYRT</name>
<organism evidence="1 2">
    <name type="scientific">Melastoma candidum</name>
    <dbReference type="NCBI Taxonomy" id="119954"/>
    <lineage>
        <taxon>Eukaryota</taxon>
        <taxon>Viridiplantae</taxon>
        <taxon>Streptophyta</taxon>
        <taxon>Embryophyta</taxon>
        <taxon>Tracheophyta</taxon>
        <taxon>Spermatophyta</taxon>
        <taxon>Magnoliopsida</taxon>
        <taxon>eudicotyledons</taxon>
        <taxon>Gunneridae</taxon>
        <taxon>Pentapetalae</taxon>
        <taxon>rosids</taxon>
        <taxon>malvids</taxon>
        <taxon>Myrtales</taxon>
        <taxon>Melastomataceae</taxon>
        <taxon>Melastomatoideae</taxon>
        <taxon>Melastomateae</taxon>
        <taxon>Melastoma</taxon>
    </lineage>
</organism>
<dbReference type="EMBL" id="CM042890">
    <property type="protein sequence ID" value="KAI4310466.1"/>
    <property type="molecule type" value="Genomic_DNA"/>
</dbReference>
<reference evidence="2" key="1">
    <citation type="journal article" date="2023" name="Front. Plant Sci.">
        <title>Chromosomal-level genome assembly of Melastoma candidum provides insights into trichome evolution.</title>
        <authorList>
            <person name="Zhong Y."/>
            <person name="Wu W."/>
            <person name="Sun C."/>
            <person name="Zou P."/>
            <person name="Liu Y."/>
            <person name="Dai S."/>
            <person name="Zhou R."/>
        </authorList>
    </citation>
    <scope>NUCLEOTIDE SEQUENCE [LARGE SCALE GENOMIC DNA]</scope>
</reference>
<evidence type="ECO:0000313" key="1">
    <source>
        <dbReference type="EMBL" id="KAI4310466.1"/>
    </source>
</evidence>
<proteinExistence type="predicted"/>
<comment type="caution">
    <text evidence="1">The sequence shown here is derived from an EMBL/GenBank/DDBJ whole genome shotgun (WGS) entry which is preliminary data.</text>
</comment>
<keyword evidence="2" id="KW-1185">Reference proteome</keyword>